<gene>
    <name evidence="2" type="ORF">EIN_174000</name>
</gene>
<name>A0A0A1TYS5_ENTIV</name>
<evidence type="ECO:0000256" key="1">
    <source>
        <dbReference type="SAM" id="Coils"/>
    </source>
</evidence>
<dbReference type="EMBL" id="KB207112">
    <property type="protein sequence ID" value="ELP84725.1"/>
    <property type="molecule type" value="Genomic_DNA"/>
</dbReference>
<dbReference type="KEGG" id="eiv:EIN_174000"/>
<keyword evidence="1" id="KW-0175">Coiled coil</keyword>
<protein>
    <submittedName>
        <fullName evidence="2">Uncharacterized protein</fullName>
    </submittedName>
</protein>
<proteinExistence type="predicted"/>
<feature type="coiled-coil region" evidence="1">
    <location>
        <begin position="58"/>
        <end position="92"/>
    </location>
</feature>
<reference evidence="2 3" key="1">
    <citation type="submission" date="2012-10" db="EMBL/GenBank/DDBJ databases">
        <authorList>
            <person name="Zafar N."/>
            <person name="Inman J."/>
            <person name="Hall N."/>
            <person name="Lorenzi H."/>
            <person name="Caler E."/>
        </authorList>
    </citation>
    <scope>NUCLEOTIDE SEQUENCE [LARGE SCALE GENOMIC DNA]</scope>
    <source>
        <strain evidence="2 3">IP1</strain>
    </source>
</reference>
<dbReference type="AlphaFoldDB" id="A0A0A1TYS5"/>
<sequence length="145" mass="16614">MEQAKSYCIFCYAPLDDEVPLCQTCLVMQLKMKEVICESLQSACVSSVMEIQTLSLEQKSINELIRKEEEAVTKLETEIKKLQNTNDALNCSFEFLKVANRKQYSTEDLLFDIISELAAGSYTCLDNYNNSITKLVYRYDLDYGV</sequence>
<accession>A0A0A1TYS5</accession>
<keyword evidence="3" id="KW-1185">Reference proteome</keyword>
<dbReference type="VEuPathDB" id="AmoebaDB:EIN_174000"/>
<evidence type="ECO:0000313" key="2">
    <source>
        <dbReference type="EMBL" id="ELP84725.1"/>
    </source>
</evidence>
<evidence type="ECO:0000313" key="3">
    <source>
        <dbReference type="Proteomes" id="UP000014680"/>
    </source>
</evidence>
<dbReference type="RefSeq" id="XP_004184071.1">
    <property type="nucleotide sequence ID" value="XM_004184023.1"/>
</dbReference>
<dbReference type="GeneID" id="14883473"/>
<organism evidence="2 3">
    <name type="scientific">Entamoeba invadens IP1</name>
    <dbReference type="NCBI Taxonomy" id="370355"/>
    <lineage>
        <taxon>Eukaryota</taxon>
        <taxon>Amoebozoa</taxon>
        <taxon>Evosea</taxon>
        <taxon>Archamoebae</taxon>
        <taxon>Mastigamoebida</taxon>
        <taxon>Entamoebidae</taxon>
        <taxon>Entamoeba</taxon>
    </lineage>
</organism>
<dbReference type="Proteomes" id="UP000014680">
    <property type="component" value="Unassembled WGS sequence"/>
</dbReference>